<evidence type="ECO:0000313" key="8">
    <source>
        <dbReference type="EMBL" id="KAL3289336.1"/>
    </source>
</evidence>
<dbReference type="Proteomes" id="UP001516400">
    <property type="component" value="Unassembled WGS sequence"/>
</dbReference>
<keyword evidence="3 6" id="KW-0812">Transmembrane</keyword>
<feature type="transmembrane region" description="Helical" evidence="6">
    <location>
        <begin position="532"/>
        <end position="563"/>
    </location>
</feature>
<feature type="transmembrane region" description="Helical" evidence="6">
    <location>
        <begin position="314"/>
        <end position="334"/>
    </location>
</feature>
<evidence type="ECO:0000256" key="6">
    <source>
        <dbReference type="SAM" id="Phobius"/>
    </source>
</evidence>
<protein>
    <recommendedName>
        <fullName evidence="7">Major facilitator superfamily associated domain-containing protein</fullName>
    </recommendedName>
</protein>
<evidence type="ECO:0000256" key="1">
    <source>
        <dbReference type="ARBA" id="ARBA00004141"/>
    </source>
</evidence>
<dbReference type="InterPro" id="IPR024989">
    <property type="entry name" value="MFS_assoc_dom"/>
</dbReference>
<name>A0ABD2PEB8_9CUCU</name>
<feature type="transmembrane region" description="Helical" evidence="6">
    <location>
        <begin position="63"/>
        <end position="85"/>
    </location>
</feature>
<evidence type="ECO:0000256" key="4">
    <source>
        <dbReference type="ARBA" id="ARBA00022989"/>
    </source>
</evidence>
<comment type="similarity">
    <text evidence="2">Belongs to the major facilitator superfamily. MFSD6 family.</text>
</comment>
<feature type="transmembrane region" description="Helical" evidence="6">
    <location>
        <begin position="459"/>
        <end position="480"/>
    </location>
</feature>
<keyword evidence="5 6" id="KW-0472">Membrane</keyword>
<dbReference type="Gene3D" id="1.20.1250.20">
    <property type="entry name" value="MFS general substrate transporter like domains"/>
    <property type="match status" value="3"/>
</dbReference>
<sequence>MGEEVCTEMNDEQIADKQKIKGSVNKNLIMLKISLFFLYGATSSLMPYLTIHMQSIGIKMEEIALIYLALPFTTFLAPPVTGYLVDKFGKYKSVVIISFMATALLHHSLLLIPHRETPGSVPSGYVITHPKKLYVEVWWSPCPSRECPAEEELDVILDMCVDHCLLKKKKKHNETITLNDDTDMDDLAFHLAKKNKNGTIKGNGTVAQFTLDMHENLGDPIEQFGMYLDSSEDSSVMELTKRFTPNLLRRFGVNVPELDEKDLRCGGLVLSANVSTQVRLKNYSNDCILQKCNFRSGGPEVCPPEYAKSDPNIFWIYFIVRFLANTMMTAGVTIMDPIALNMIERYGGDFGKEKLFASLGMALFSPITGILIDKNSQKLDYTDYSPAFYAHDVLLIISAVSVFLMPLGDKLPADNVFKDLKIVLRIPAIAIFIAALCILGNLWGFIESFLFFYLRDLGAPNYLLGITVTVGTLSSLPFLYGADRITKTIGHINIIIIAFFAHALRLVGYSVIESAWWCFPFEALESVSVHLMWVAAATYCAIIAPKNLLATLIGILGMAHFSIGRGSGSFLGGFIIGKVGVRQAFKLMGLMAVGCGIIYSIIHYVCFTKIDFEPDKEDEEKDQETGKMNLEVSEPKFKDQSTMVSCERLSLMIEYNQIGSLSSLGKSREHGLGIGKNNFRRGSYTVDTRGRGSSSKVDLLRSAVEINMKKSSSKNLSRQTSTKVIPEVNPMPEDVIHNESDELVYHIAKTCITSNHEVANS</sequence>
<keyword evidence="9" id="KW-1185">Reference proteome</keyword>
<keyword evidence="4 6" id="KW-1133">Transmembrane helix</keyword>
<dbReference type="EMBL" id="JABFTP020000186">
    <property type="protein sequence ID" value="KAL3289336.1"/>
    <property type="molecule type" value="Genomic_DNA"/>
</dbReference>
<organism evidence="8 9">
    <name type="scientific">Cryptolaemus montrouzieri</name>
    <dbReference type="NCBI Taxonomy" id="559131"/>
    <lineage>
        <taxon>Eukaryota</taxon>
        <taxon>Metazoa</taxon>
        <taxon>Ecdysozoa</taxon>
        <taxon>Arthropoda</taxon>
        <taxon>Hexapoda</taxon>
        <taxon>Insecta</taxon>
        <taxon>Pterygota</taxon>
        <taxon>Neoptera</taxon>
        <taxon>Endopterygota</taxon>
        <taxon>Coleoptera</taxon>
        <taxon>Polyphaga</taxon>
        <taxon>Cucujiformia</taxon>
        <taxon>Coccinelloidea</taxon>
        <taxon>Coccinellidae</taxon>
        <taxon>Scymninae</taxon>
        <taxon>Scymnini</taxon>
        <taxon>Cryptolaemus</taxon>
    </lineage>
</organism>
<feature type="transmembrane region" description="Helical" evidence="6">
    <location>
        <begin position="492"/>
        <end position="512"/>
    </location>
</feature>
<dbReference type="PANTHER" id="PTHR16172">
    <property type="entry name" value="MAJOR FACILITATOR SUPERFAMILY DOMAIN-CONTAINING PROTEIN 6-LIKE"/>
    <property type="match status" value="1"/>
</dbReference>
<dbReference type="SUPFAM" id="SSF103473">
    <property type="entry name" value="MFS general substrate transporter"/>
    <property type="match status" value="1"/>
</dbReference>
<feature type="transmembrane region" description="Helical" evidence="6">
    <location>
        <begin position="428"/>
        <end position="453"/>
    </location>
</feature>
<feature type="transmembrane region" description="Helical" evidence="6">
    <location>
        <begin position="355"/>
        <end position="372"/>
    </location>
</feature>
<dbReference type="InterPro" id="IPR036259">
    <property type="entry name" value="MFS_trans_sf"/>
</dbReference>
<comment type="caution">
    <text evidence="8">The sequence shown here is derived from an EMBL/GenBank/DDBJ whole genome shotgun (WGS) entry which is preliminary data.</text>
</comment>
<dbReference type="InterPro" id="IPR051717">
    <property type="entry name" value="MFS_MFSD6"/>
</dbReference>
<dbReference type="GO" id="GO:0016020">
    <property type="term" value="C:membrane"/>
    <property type="evidence" value="ECO:0007669"/>
    <property type="project" value="UniProtKB-SubCell"/>
</dbReference>
<evidence type="ECO:0000256" key="3">
    <source>
        <dbReference type="ARBA" id="ARBA00022692"/>
    </source>
</evidence>
<gene>
    <name evidence="8" type="ORF">HHI36_022774</name>
</gene>
<feature type="transmembrane region" description="Helical" evidence="6">
    <location>
        <begin position="29"/>
        <end position="51"/>
    </location>
</feature>
<dbReference type="Pfam" id="PF12832">
    <property type="entry name" value="MFS_1_like"/>
    <property type="match status" value="1"/>
</dbReference>
<feature type="transmembrane region" description="Helical" evidence="6">
    <location>
        <begin position="387"/>
        <end position="407"/>
    </location>
</feature>
<dbReference type="CDD" id="cd17335">
    <property type="entry name" value="MFS_MFSD6"/>
    <property type="match status" value="1"/>
</dbReference>
<reference evidence="8 9" key="1">
    <citation type="journal article" date="2021" name="BMC Biol.">
        <title>Horizontally acquired antibacterial genes associated with adaptive radiation of ladybird beetles.</title>
        <authorList>
            <person name="Li H.S."/>
            <person name="Tang X.F."/>
            <person name="Huang Y.H."/>
            <person name="Xu Z.Y."/>
            <person name="Chen M.L."/>
            <person name="Du X.Y."/>
            <person name="Qiu B.Y."/>
            <person name="Chen P.T."/>
            <person name="Zhang W."/>
            <person name="Slipinski A."/>
            <person name="Escalona H.E."/>
            <person name="Waterhouse R.M."/>
            <person name="Zwick A."/>
            <person name="Pang H."/>
        </authorList>
    </citation>
    <scope>NUCLEOTIDE SEQUENCE [LARGE SCALE GENOMIC DNA]</scope>
    <source>
        <strain evidence="8">SYSU2018</strain>
    </source>
</reference>
<evidence type="ECO:0000259" key="7">
    <source>
        <dbReference type="Pfam" id="PF12832"/>
    </source>
</evidence>
<feature type="domain" description="Major facilitator superfamily associated" evidence="7">
    <location>
        <begin position="28"/>
        <end position="586"/>
    </location>
</feature>
<feature type="transmembrane region" description="Helical" evidence="6">
    <location>
        <begin position="584"/>
        <end position="605"/>
    </location>
</feature>
<dbReference type="AlphaFoldDB" id="A0ABD2PEB8"/>
<dbReference type="PANTHER" id="PTHR16172:SF41">
    <property type="entry name" value="MAJOR FACILITATOR SUPERFAMILY DOMAIN-CONTAINING PROTEIN 6-LIKE"/>
    <property type="match status" value="1"/>
</dbReference>
<evidence type="ECO:0000256" key="5">
    <source>
        <dbReference type="ARBA" id="ARBA00023136"/>
    </source>
</evidence>
<accession>A0ABD2PEB8</accession>
<evidence type="ECO:0000256" key="2">
    <source>
        <dbReference type="ARBA" id="ARBA00005241"/>
    </source>
</evidence>
<evidence type="ECO:0000313" key="9">
    <source>
        <dbReference type="Proteomes" id="UP001516400"/>
    </source>
</evidence>
<comment type="subcellular location">
    <subcellularLocation>
        <location evidence="1">Membrane</location>
        <topology evidence="1">Multi-pass membrane protein</topology>
    </subcellularLocation>
</comment>
<proteinExistence type="inferred from homology"/>